<dbReference type="EMBL" id="CALNXJ010000025">
    <property type="protein sequence ID" value="CAH3130597.1"/>
    <property type="molecule type" value="Genomic_DNA"/>
</dbReference>
<dbReference type="Proteomes" id="UP001159428">
    <property type="component" value="Unassembled WGS sequence"/>
</dbReference>
<gene>
    <name evidence="1" type="ORF">PMEA_00014250</name>
</gene>
<keyword evidence="2" id="KW-1185">Reference proteome</keyword>
<protein>
    <submittedName>
        <fullName evidence="1">Uncharacterized protein</fullName>
    </submittedName>
</protein>
<organism evidence="1 2">
    <name type="scientific">Pocillopora meandrina</name>
    <dbReference type="NCBI Taxonomy" id="46732"/>
    <lineage>
        <taxon>Eukaryota</taxon>
        <taxon>Metazoa</taxon>
        <taxon>Cnidaria</taxon>
        <taxon>Anthozoa</taxon>
        <taxon>Hexacorallia</taxon>
        <taxon>Scleractinia</taxon>
        <taxon>Astrocoeniina</taxon>
        <taxon>Pocilloporidae</taxon>
        <taxon>Pocillopora</taxon>
    </lineage>
</organism>
<dbReference type="AlphaFoldDB" id="A0AAU9WYF9"/>
<proteinExistence type="predicted"/>
<comment type="caution">
    <text evidence="1">The sequence shown here is derived from an EMBL/GenBank/DDBJ whole genome shotgun (WGS) entry which is preliminary data.</text>
</comment>
<reference evidence="1 2" key="1">
    <citation type="submission" date="2022-05" db="EMBL/GenBank/DDBJ databases">
        <authorList>
            <consortium name="Genoscope - CEA"/>
            <person name="William W."/>
        </authorList>
    </citation>
    <scope>NUCLEOTIDE SEQUENCE [LARGE SCALE GENOMIC DNA]</scope>
</reference>
<name>A0AAU9WYF9_9CNID</name>
<dbReference type="SUPFAM" id="SSF47986">
    <property type="entry name" value="DEATH domain"/>
    <property type="match status" value="1"/>
</dbReference>
<evidence type="ECO:0000313" key="1">
    <source>
        <dbReference type="EMBL" id="CAH3130597.1"/>
    </source>
</evidence>
<sequence>MERLSLICPWPPSKDSKQYLVPSMLMSPPTDDVLKLLDSVNIPSLFVTFASGRVPPGLFSRLILHFLQWCGEEWKSKVSPELFHNFAMFRILPDQGISVIFWCHPSAIEVALYSLGNDEKRVDMSRAVHWKLRLILECMRKEFHWLNNVKYDMCVCCPVCSRPGSVKCRDHDVRGCECLPFLSESDLRQRQHCNRQGRSHLGDRRIRVEQFECWFLGGEEGEGAGISTNQVRCQSHPLPWSIKTSIQSIPLNSGSDVKDIVIQFQEALQLEPPSLASPEPETKSMIRGLALRAKSEKREDLVRHLREITPAGTTGPLLNEDLSVGFMLHKQYKDLTFYLSGGDEWKVLAERLGFSQIEIRFLDKRVVNPSDVVLGAAGKHRYLSVVEIYETLVDCGLPAIADLM</sequence>
<accession>A0AAU9WYF9</accession>
<dbReference type="InterPro" id="IPR011029">
    <property type="entry name" value="DEATH-like_dom_sf"/>
</dbReference>
<evidence type="ECO:0000313" key="2">
    <source>
        <dbReference type="Proteomes" id="UP001159428"/>
    </source>
</evidence>